<dbReference type="PROSITE" id="PS00925">
    <property type="entry name" value="OLEEI"/>
    <property type="match status" value="1"/>
</dbReference>
<proteinExistence type="inferred from homology"/>
<reference evidence="4 5" key="1">
    <citation type="submission" date="2018-10" db="EMBL/GenBank/DDBJ databases">
        <title>A high-quality apple genome assembly.</title>
        <authorList>
            <person name="Hu J."/>
        </authorList>
    </citation>
    <scope>NUCLEOTIDE SEQUENCE [LARGE SCALE GENOMIC DNA]</scope>
    <source>
        <strain evidence="5">cv. HFTH1</strain>
        <tissue evidence="4">Young leaf</tissue>
    </source>
</reference>
<evidence type="ECO:0000313" key="5">
    <source>
        <dbReference type="Proteomes" id="UP000290289"/>
    </source>
</evidence>
<dbReference type="SMR" id="A0A498K5P0"/>
<dbReference type="AlphaFoldDB" id="A0A498K5P0"/>
<dbReference type="GO" id="GO:0005615">
    <property type="term" value="C:extracellular space"/>
    <property type="evidence" value="ECO:0007669"/>
    <property type="project" value="InterPro"/>
</dbReference>
<evidence type="ECO:0000256" key="1">
    <source>
        <dbReference type="ARBA" id="ARBA00010049"/>
    </source>
</evidence>
<dbReference type="PANTHER" id="PTHR31614">
    <property type="entry name" value="PROTEIN DOWNSTREAM OF FLC-RELATED"/>
    <property type="match status" value="1"/>
</dbReference>
<dbReference type="Gramene" id="mRNA:MD04G0081500">
    <property type="protein sequence ID" value="CDS:MD04G0081500.1"/>
    <property type="gene ID" value="MD04G0081500"/>
</dbReference>
<sequence length="91" mass="9927">MAKLVLLIALCRLPTLAAAMCLMKTLFTVEGKVYCDTCRAGYESKAITYIAGAKVRLECRDKSNMALVYTKEGTTDSAGCYKIPVANDHLD</sequence>
<evidence type="ECO:0000256" key="3">
    <source>
        <dbReference type="SAM" id="SignalP"/>
    </source>
</evidence>
<dbReference type="STRING" id="3750.A0A498K5P0"/>
<dbReference type="InterPro" id="IPR006040">
    <property type="entry name" value="Allergen_Ole_e_I_CS"/>
</dbReference>
<dbReference type="InterPro" id="IPR006041">
    <property type="entry name" value="Pollen_Ole_e1_allergen"/>
</dbReference>
<accession>A0A498K5P0</accession>
<keyword evidence="5" id="KW-1185">Reference proteome</keyword>
<dbReference type="PANTHER" id="PTHR31614:SF5">
    <property type="entry name" value="ALLERGEN-LIKE PROTEIN BRSN20"/>
    <property type="match status" value="1"/>
</dbReference>
<gene>
    <name evidence="4" type="ORF">DVH24_001509</name>
</gene>
<keyword evidence="2" id="KW-1015">Disulfide bond</keyword>
<comment type="caution">
    <text evidence="4">The sequence shown here is derived from an EMBL/GenBank/DDBJ whole genome shotgun (WGS) entry which is preliminary data.</text>
</comment>
<comment type="similarity">
    <text evidence="1">Belongs to the Ole e I family.</text>
</comment>
<dbReference type="Pfam" id="PF01190">
    <property type="entry name" value="Pollen_Ole_e_1"/>
    <property type="match status" value="1"/>
</dbReference>
<evidence type="ECO:0000256" key="2">
    <source>
        <dbReference type="ARBA" id="ARBA00023157"/>
    </source>
</evidence>
<keyword evidence="3" id="KW-0732">Signal</keyword>
<organism evidence="4 5">
    <name type="scientific">Malus domestica</name>
    <name type="common">Apple</name>
    <name type="synonym">Pyrus malus</name>
    <dbReference type="NCBI Taxonomy" id="3750"/>
    <lineage>
        <taxon>Eukaryota</taxon>
        <taxon>Viridiplantae</taxon>
        <taxon>Streptophyta</taxon>
        <taxon>Embryophyta</taxon>
        <taxon>Tracheophyta</taxon>
        <taxon>Spermatophyta</taxon>
        <taxon>Magnoliopsida</taxon>
        <taxon>eudicotyledons</taxon>
        <taxon>Gunneridae</taxon>
        <taxon>Pentapetalae</taxon>
        <taxon>rosids</taxon>
        <taxon>fabids</taxon>
        <taxon>Rosales</taxon>
        <taxon>Rosaceae</taxon>
        <taxon>Amygdaloideae</taxon>
        <taxon>Maleae</taxon>
        <taxon>Malus</taxon>
    </lineage>
</organism>
<feature type="chain" id="PRO_5019840056" description="Pollen Ole e 1 allergen and extensin family protein" evidence="3">
    <location>
        <begin position="20"/>
        <end position="91"/>
    </location>
</feature>
<dbReference type="Proteomes" id="UP000290289">
    <property type="component" value="Chromosome 4"/>
</dbReference>
<protein>
    <recommendedName>
        <fullName evidence="6">Pollen Ole e 1 allergen and extensin family protein</fullName>
    </recommendedName>
</protein>
<feature type="signal peptide" evidence="3">
    <location>
        <begin position="1"/>
        <end position="19"/>
    </location>
</feature>
<dbReference type="EMBL" id="RDQH01000330">
    <property type="protein sequence ID" value="RXI01275.1"/>
    <property type="molecule type" value="Genomic_DNA"/>
</dbReference>
<evidence type="ECO:0008006" key="6">
    <source>
        <dbReference type="Google" id="ProtNLM"/>
    </source>
</evidence>
<evidence type="ECO:0000313" key="4">
    <source>
        <dbReference type="EMBL" id="RXI01275.1"/>
    </source>
</evidence>
<name>A0A498K5P0_MALDO</name>